<proteinExistence type="predicted"/>
<dbReference type="Gene3D" id="3.90.180.10">
    <property type="entry name" value="Medium-chain alcohol dehydrogenases, catalytic domain"/>
    <property type="match status" value="1"/>
</dbReference>
<feature type="domain" description="Enoyl reductase (ER)" evidence="4">
    <location>
        <begin position="10"/>
        <end position="319"/>
    </location>
</feature>
<evidence type="ECO:0000259" key="4">
    <source>
        <dbReference type="SMART" id="SM00829"/>
    </source>
</evidence>
<dbReference type="InterPro" id="IPR011032">
    <property type="entry name" value="GroES-like_sf"/>
</dbReference>
<dbReference type="PANTHER" id="PTHR48106">
    <property type="entry name" value="QUINONE OXIDOREDUCTASE PIG3-RELATED"/>
    <property type="match status" value="1"/>
</dbReference>
<dbReference type="FunFam" id="3.40.50.720:FF:000053">
    <property type="entry name" value="Quinone oxidoreductase 1"/>
    <property type="match status" value="1"/>
</dbReference>
<dbReference type="GO" id="GO:0070402">
    <property type="term" value="F:NADPH binding"/>
    <property type="evidence" value="ECO:0007669"/>
    <property type="project" value="TreeGrafter"/>
</dbReference>
<dbReference type="PANTHER" id="PTHR48106:SF13">
    <property type="entry name" value="QUINONE OXIDOREDUCTASE-RELATED"/>
    <property type="match status" value="1"/>
</dbReference>
<evidence type="ECO:0000256" key="3">
    <source>
        <dbReference type="SAM" id="MobiDB-lite"/>
    </source>
</evidence>
<dbReference type="AlphaFoldDB" id="F6EMI6"/>
<organism evidence="5 6">
    <name type="scientific">Hoyosella subflava (strain DSM 45089 / JCM 17490 / NBRC 109087 / DQS3-9A1)</name>
    <name type="common">Amycolicicoccus subflavus</name>
    <dbReference type="NCBI Taxonomy" id="443218"/>
    <lineage>
        <taxon>Bacteria</taxon>
        <taxon>Bacillati</taxon>
        <taxon>Actinomycetota</taxon>
        <taxon>Actinomycetes</taxon>
        <taxon>Mycobacteriales</taxon>
        <taxon>Hoyosellaceae</taxon>
        <taxon>Hoyosella</taxon>
    </lineage>
</organism>
<evidence type="ECO:0000313" key="5">
    <source>
        <dbReference type="EMBL" id="AEF40346.1"/>
    </source>
</evidence>
<dbReference type="Pfam" id="PF08240">
    <property type="entry name" value="ADH_N"/>
    <property type="match status" value="1"/>
</dbReference>
<dbReference type="GO" id="GO:0003960">
    <property type="term" value="F:quinone reductase (NADPH) activity"/>
    <property type="evidence" value="ECO:0007669"/>
    <property type="project" value="InterPro"/>
</dbReference>
<dbReference type="Pfam" id="PF00107">
    <property type="entry name" value="ADH_zinc_N"/>
    <property type="match status" value="1"/>
</dbReference>
<keyword evidence="2" id="KW-0560">Oxidoreductase</keyword>
<accession>F6EMI6</accession>
<dbReference type="SUPFAM" id="SSF51735">
    <property type="entry name" value="NAD(P)-binding Rossmann-fold domains"/>
    <property type="match status" value="1"/>
</dbReference>
<dbReference type="EMBL" id="CP002786">
    <property type="protein sequence ID" value="AEF40346.1"/>
    <property type="molecule type" value="Genomic_DNA"/>
</dbReference>
<dbReference type="InterPro" id="IPR036291">
    <property type="entry name" value="NAD(P)-bd_dom_sf"/>
</dbReference>
<dbReference type="SUPFAM" id="SSF50129">
    <property type="entry name" value="GroES-like"/>
    <property type="match status" value="1"/>
</dbReference>
<dbReference type="OrthoDB" id="9805883at2"/>
<dbReference type="RefSeq" id="WP_013806695.1">
    <property type="nucleotide sequence ID" value="NC_015564.1"/>
</dbReference>
<evidence type="ECO:0000256" key="2">
    <source>
        <dbReference type="ARBA" id="ARBA00023002"/>
    </source>
</evidence>
<evidence type="ECO:0000313" key="6">
    <source>
        <dbReference type="Proteomes" id="UP000009235"/>
    </source>
</evidence>
<dbReference type="STRING" id="443218.AS9A_1897"/>
<dbReference type="KEGG" id="asd:AS9A_1897"/>
<evidence type="ECO:0000256" key="1">
    <source>
        <dbReference type="ARBA" id="ARBA00022857"/>
    </source>
</evidence>
<dbReference type="Proteomes" id="UP000009235">
    <property type="component" value="Chromosome"/>
</dbReference>
<protein>
    <submittedName>
        <fullName evidence="5">Putative quinone oxidoreductase</fullName>
    </submittedName>
</protein>
<dbReference type="eggNOG" id="COG0604">
    <property type="taxonomic scope" value="Bacteria"/>
</dbReference>
<dbReference type="GO" id="GO:0005829">
    <property type="term" value="C:cytosol"/>
    <property type="evidence" value="ECO:0007669"/>
    <property type="project" value="TreeGrafter"/>
</dbReference>
<gene>
    <name evidence="5" type="ordered locus">AS9A_1897</name>
</gene>
<dbReference type="CDD" id="cd05286">
    <property type="entry name" value="QOR2"/>
    <property type="match status" value="1"/>
</dbReference>
<keyword evidence="6" id="KW-1185">Reference proteome</keyword>
<reference evidence="5 6" key="1">
    <citation type="journal article" date="2011" name="J. Bacteriol.">
        <title>Complete genome sequence of Amycolicicoccus subflavus DQS3-9A1T, an actinomycete isolated from crude oil-polluted soil.</title>
        <authorList>
            <person name="Cai M."/>
            <person name="Chen W.M."/>
            <person name="Nie Y."/>
            <person name="Chi C.Q."/>
            <person name="Wang Y.N."/>
            <person name="Tang Y.Q."/>
            <person name="Li G.Y."/>
            <person name="Wu X.L."/>
        </authorList>
    </citation>
    <scope>NUCLEOTIDE SEQUENCE [LARGE SCALE GENOMIC DNA]</scope>
    <source>
        <strain evidence="6">DSM 45089 / DQS3-9A1</strain>
    </source>
</reference>
<feature type="region of interest" description="Disordered" evidence="3">
    <location>
        <begin position="1"/>
        <end position="27"/>
    </location>
</feature>
<dbReference type="InterPro" id="IPR013149">
    <property type="entry name" value="ADH-like_C"/>
</dbReference>
<sequence length="322" mass="33651">MRAIQVTRLGGPEVLETTEVPDPEPAPGELLVRTDAIGVNFIDVYFRTGAYATDLPYTPGSEATGTVVAMADGVTGFSVGDRVAWASAPGSYAELVRVPVSGAVPVPAEVTAPVAASALLQGMTAHYLITSVYPVKRGDTVLVHAGAGGVGLKLTQLAVQRGARVISTVSTADKEALSREAGASEVLRYSADLAGRVRDLTSGEGVAAVYDGVGKDTFDASLECVRVRGTVALFGAASGPVPPFDPQRLNRAGSVFLARPSLAHFVRTRDELLWRAGDVFDAISSRALVVRVGAEYPLERAADAHRDLEGRRTTGSVVLLPK</sequence>
<dbReference type="InterPro" id="IPR020843">
    <property type="entry name" value="ER"/>
</dbReference>
<dbReference type="InterPro" id="IPR013154">
    <property type="entry name" value="ADH-like_N"/>
</dbReference>
<dbReference type="HOGENOM" id="CLU_026673_3_1_11"/>
<keyword evidence="1" id="KW-0521">NADP</keyword>
<dbReference type="SMART" id="SM00829">
    <property type="entry name" value="PKS_ER"/>
    <property type="match status" value="1"/>
</dbReference>
<dbReference type="GO" id="GO:0035925">
    <property type="term" value="F:mRNA 3'-UTR AU-rich region binding"/>
    <property type="evidence" value="ECO:0007669"/>
    <property type="project" value="TreeGrafter"/>
</dbReference>
<dbReference type="InterPro" id="IPR047618">
    <property type="entry name" value="QOR-like"/>
</dbReference>
<name>F6EMI6_HOYSD</name>
<dbReference type="Gene3D" id="3.40.50.720">
    <property type="entry name" value="NAD(P)-binding Rossmann-like Domain"/>
    <property type="match status" value="1"/>
</dbReference>